<reference evidence="2 3" key="1">
    <citation type="journal article" date="2019" name="Int. J. Syst. Evol. Microbiol.">
        <title>The Global Catalogue of Microorganisms (GCM) 10K type strain sequencing project: providing services to taxonomists for standard genome sequencing and annotation.</title>
        <authorList>
            <consortium name="The Broad Institute Genomics Platform"/>
            <consortium name="The Broad Institute Genome Sequencing Center for Infectious Disease"/>
            <person name="Wu L."/>
            <person name="Ma J."/>
        </authorList>
    </citation>
    <scope>NUCLEOTIDE SEQUENCE [LARGE SCALE GENOMIC DNA]</scope>
    <source>
        <strain evidence="2 3">JCM 11117</strain>
    </source>
</reference>
<sequence>MSAPRTWLAVLAWAATAVAATLVGLSAVGAIGSGLLGPAQEPLTSAEVDAELAAARAAPPPLPPRTSATPEPVPGGPNEVIGSPGGTVVARCTGDVVEIVSASPAQGYGLDDEPEHARVRFEAEETEVEIRLSCRDGRPVGEVRIDD</sequence>
<keyword evidence="3" id="KW-1185">Reference proteome</keyword>
<accession>A0ABN1PBE0</accession>
<feature type="region of interest" description="Disordered" evidence="1">
    <location>
        <begin position="52"/>
        <end position="85"/>
    </location>
</feature>
<evidence type="ECO:0000313" key="2">
    <source>
        <dbReference type="EMBL" id="GAA0925644.1"/>
    </source>
</evidence>
<dbReference type="EMBL" id="BAAAHP010000029">
    <property type="protein sequence ID" value="GAA0925644.1"/>
    <property type="molecule type" value="Genomic_DNA"/>
</dbReference>
<proteinExistence type="predicted"/>
<evidence type="ECO:0000256" key="1">
    <source>
        <dbReference type="SAM" id="MobiDB-lite"/>
    </source>
</evidence>
<evidence type="ECO:0008006" key="4">
    <source>
        <dbReference type="Google" id="ProtNLM"/>
    </source>
</evidence>
<protein>
    <recommendedName>
        <fullName evidence="4">Septum formation initiator</fullName>
    </recommendedName>
</protein>
<gene>
    <name evidence="2" type="ORF">GCM10009559_10520</name>
</gene>
<comment type="caution">
    <text evidence="2">The sequence shown here is derived from an EMBL/GenBank/DDBJ whole genome shotgun (WGS) entry which is preliminary data.</text>
</comment>
<dbReference type="RefSeq" id="WP_343939489.1">
    <property type="nucleotide sequence ID" value="NZ_BAAAHP010000029.1"/>
</dbReference>
<name>A0ABN1PBE0_9PSEU</name>
<evidence type="ECO:0000313" key="3">
    <source>
        <dbReference type="Proteomes" id="UP001499967"/>
    </source>
</evidence>
<dbReference type="Proteomes" id="UP001499967">
    <property type="component" value="Unassembled WGS sequence"/>
</dbReference>
<organism evidence="2 3">
    <name type="scientific">Pseudonocardia zijingensis</name>
    <dbReference type="NCBI Taxonomy" id="153376"/>
    <lineage>
        <taxon>Bacteria</taxon>
        <taxon>Bacillati</taxon>
        <taxon>Actinomycetota</taxon>
        <taxon>Actinomycetes</taxon>
        <taxon>Pseudonocardiales</taxon>
        <taxon>Pseudonocardiaceae</taxon>
        <taxon>Pseudonocardia</taxon>
    </lineage>
</organism>